<dbReference type="InterPro" id="IPR036291">
    <property type="entry name" value="NAD(P)-bd_dom_sf"/>
</dbReference>
<name>A0ABR7TH22_9BACT</name>
<feature type="domain" description="3-hydroxyacyl-CoA dehydrogenase C-terminal" evidence="2">
    <location>
        <begin position="187"/>
        <end position="283"/>
    </location>
</feature>
<comment type="caution">
    <text evidence="4">The sequence shown here is derived from an EMBL/GenBank/DDBJ whole genome shotgun (WGS) entry which is preliminary data.</text>
</comment>
<dbReference type="Gene3D" id="1.10.1040.10">
    <property type="entry name" value="N-(1-d-carboxylethyl)-l-norvaline Dehydrogenase, domain 2"/>
    <property type="match status" value="1"/>
</dbReference>
<dbReference type="InterPro" id="IPR006176">
    <property type="entry name" value="3-OHacyl-CoA_DH_NAD-bd"/>
</dbReference>
<dbReference type="InterPro" id="IPR008927">
    <property type="entry name" value="6-PGluconate_DH-like_C_sf"/>
</dbReference>
<evidence type="ECO:0000313" key="4">
    <source>
        <dbReference type="EMBL" id="MBC9929265.1"/>
    </source>
</evidence>
<sequence length="285" mass="32264">MNKHIGVVGAGNIGVSVTIDLLLKGFRVTLLDISTDILNKAIHKIEQEIRLAVMVQKIQPAQTDTGHYRERLLLTTDMADLTNAGFIIENTPEEWNIKEKVYRELSHVCPKDVCFGVNTSCISIARVAEITDRKDKVVGLHFMNPVYMMPTVEVMKSRYTSAETLKEINQLMKDMKKEAIIVNDHPGFVSNRISHLFMNEAAYVFQDNVASAEEIDNIFKKCFFHKMGPLETADLIGIDTVMKSLNVLYESYQDPKFRCCPLLVKMVAEGKLGRKTGAGFYNYNY</sequence>
<dbReference type="InterPro" id="IPR022694">
    <property type="entry name" value="3-OHacyl-CoA_DH"/>
</dbReference>
<dbReference type="InterPro" id="IPR006108">
    <property type="entry name" value="3HC_DH_C"/>
</dbReference>
<feature type="domain" description="3-hydroxyacyl-CoA dehydrogenase NAD binding" evidence="3">
    <location>
        <begin position="4"/>
        <end position="184"/>
    </location>
</feature>
<dbReference type="Pfam" id="PF00725">
    <property type="entry name" value="3HCDH"/>
    <property type="match status" value="1"/>
</dbReference>
<gene>
    <name evidence="4" type="ORF">ICL07_02700</name>
</gene>
<accession>A0ABR7TH22</accession>
<evidence type="ECO:0000259" key="2">
    <source>
        <dbReference type="Pfam" id="PF00725"/>
    </source>
</evidence>
<dbReference type="Pfam" id="PF02737">
    <property type="entry name" value="3HCDH_N"/>
    <property type="match status" value="1"/>
</dbReference>
<dbReference type="SUPFAM" id="SSF51735">
    <property type="entry name" value="NAD(P)-binding Rossmann-fold domains"/>
    <property type="match status" value="1"/>
</dbReference>
<protein>
    <submittedName>
        <fullName evidence="4">3-hydroxyacyl-CoA dehydrogenase family protein</fullName>
    </submittedName>
</protein>
<dbReference type="RefSeq" id="WP_188086404.1">
    <property type="nucleotide sequence ID" value="NZ_JACVFC010000001.1"/>
</dbReference>
<dbReference type="EMBL" id="JACVFC010000001">
    <property type="protein sequence ID" value="MBC9929265.1"/>
    <property type="molecule type" value="Genomic_DNA"/>
</dbReference>
<dbReference type="Proteomes" id="UP000659124">
    <property type="component" value="Unassembled WGS sequence"/>
</dbReference>
<keyword evidence="5" id="KW-1185">Reference proteome</keyword>
<dbReference type="PANTHER" id="PTHR48075:SF5">
    <property type="entry name" value="3-HYDROXYBUTYRYL-COA DEHYDROGENASE"/>
    <property type="match status" value="1"/>
</dbReference>
<dbReference type="InterPro" id="IPR013328">
    <property type="entry name" value="6PGD_dom2"/>
</dbReference>
<dbReference type="Gene3D" id="3.40.50.720">
    <property type="entry name" value="NAD(P)-binding Rossmann-like Domain"/>
    <property type="match status" value="1"/>
</dbReference>
<proteinExistence type="predicted"/>
<evidence type="ECO:0000259" key="3">
    <source>
        <dbReference type="Pfam" id="PF02737"/>
    </source>
</evidence>
<dbReference type="PANTHER" id="PTHR48075">
    <property type="entry name" value="3-HYDROXYACYL-COA DEHYDROGENASE FAMILY PROTEIN"/>
    <property type="match status" value="1"/>
</dbReference>
<reference evidence="4 5" key="1">
    <citation type="submission" date="2020-09" db="EMBL/GenBank/DDBJ databases">
        <title>Genome sequences of type strains of Chitinophaga qingshengii and Chitinophaga varians.</title>
        <authorList>
            <person name="Kittiwongwattana C."/>
        </authorList>
    </citation>
    <scope>NUCLEOTIDE SEQUENCE [LARGE SCALE GENOMIC DNA]</scope>
    <source>
        <strain evidence="4 5">JCM 30026</strain>
    </source>
</reference>
<organism evidence="4 5">
    <name type="scientific">Chitinophaga qingshengii</name>
    <dbReference type="NCBI Taxonomy" id="1569794"/>
    <lineage>
        <taxon>Bacteria</taxon>
        <taxon>Pseudomonadati</taxon>
        <taxon>Bacteroidota</taxon>
        <taxon>Chitinophagia</taxon>
        <taxon>Chitinophagales</taxon>
        <taxon>Chitinophagaceae</taxon>
        <taxon>Chitinophaga</taxon>
    </lineage>
</organism>
<evidence type="ECO:0000313" key="5">
    <source>
        <dbReference type="Proteomes" id="UP000659124"/>
    </source>
</evidence>
<dbReference type="SUPFAM" id="SSF48179">
    <property type="entry name" value="6-phosphogluconate dehydrogenase C-terminal domain-like"/>
    <property type="match status" value="1"/>
</dbReference>
<keyword evidence="1" id="KW-0560">Oxidoreductase</keyword>
<dbReference type="PIRSF" id="PIRSF000105">
    <property type="entry name" value="HCDH"/>
    <property type="match status" value="1"/>
</dbReference>
<evidence type="ECO:0000256" key="1">
    <source>
        <dbReference type="ARBA" id="ARBA00023002"/>
    </source>
</evidence>